<protein>
    <submittedName>
        <fullName evidence="2">Uncharacterized protein</fullName>
    </submittedName>
</protein>
<accession>A0ABD1Z3M1</accession>
<evidence type="ECO:0000313" key="3">
    <source>
        <dbReference type="Proteomes" id="UP001605036"/>
    </source>
</evidence>
<comment type="caution">
    <text evidence="2">The sequence shown here is derived from an EMBL/GenBank/DDBJ whole genome shotgun (WGS) entry which is preliminary data.</text>
</comment>
<reference evidence="2 3" key="1">
    <citation type="submission" date="2024-09" db="EMBL/GenBank/DDBJ databases">
        <title>Chromosome-scale assembly of Riccia fluitans.</title>
        <authorList>
            <person name="Paukszto L."/>
            <person name="Sawicki J."/>
            <person name="Karawczyk K."/>
            <person name="Piernik-Szablinska J."/>
            <person name="Szczecinska M."/>
            <person name="Mazdziarz M."/>
        </authorList>
    </citation>
    <scope>NUCLEOTIDE SEQUENCE [LARGE SCALE GENOMIC DNA]</scope>
    <source>
        <strain evidence="2">Rf_01</strain>
        <tissue evidence="2">Aerial parts of the thallus</tissue>
    </source>
</reference>
<evidence type="ECO:0000256" key="1">
    <source>
        <dbReference type="SAM" id="MobiDB-lite"/>
    </source>
</evidence>
<feature type="region of interest" description="Disordered" evidence="1">
    <location>
        <begin position="24"/>
        <end position="85"/>
    </location>
</feature>
<evidence type="ECO:0000313" key="2">
    <source>
        <dbReference type="EMBL" id="KAL2642359.1"/>
    </source>
</evidence>
<dbReference type="AlphaFoldDB" id="A0ABD1Z3M1"/>
<proteinExistence type="predicted"/>
<dbReference type="Proteomes" id="UP001605036">
    <property type="component" value="Unassembled WGS sequence"/>
</dbReference>
<name>A0ABD1Z3M1_9MARC</name>
<sequence>MESNSHILLRSNFQDIRSVTDVKKDSTIPVQQIRRPFSPVKMLPPAPGDGKKNKKKKEASGAKTEPGLIPSLWQNLPEELGDSDSITPNARITEVLAADGTWFVVTNCGRGFPDHNWRSDDLALLVMYATVHVQTDSLLS</sequence>
<keyword evidence="3" id="KW-1185">Reference proteome</keyword>
<organism evidence="2 3">
    <name type="scientific">Riccia fluitans</name>
    <dbReference type="NCBI Taxonomy" id="41844"/>
    <lineage>
        <taxon>Eukaryota</taxon>
        <taxon>Viridiplantae</taxon>
        <taxon>Streptophyta</taxon>
        <taxon>Embryophyta</taxon>
        <taxon>Marchantiophyta</taxon>
        <taxon>Marchantiopsida</taxon>
        <taxon>Marchantiidae</taxon>
        <taxon>Marchantiales</taxon>
        <taxon>Ricciaceae</taxon>
        <taxon>Riccia</taxon>
    </lineage>
</organism>
<gene>
    <name evidence="2" type="ORF">R1flu_009946</name>
</gene>
<dbReference type="EMBL" id="JBHFFA010000002">
    <property type="protein sequence ID" value="KAL2642359.1"/>
    <property type="molecule type" value="Genomic_DNA"/>
</dbReference>